<accession>A0A834NY60</accession>
<evidence type="ECO:0000256" key="1">
    <source>
        <dbReference type="SAM" id="SignalP"/>
    </source>
</evidence>
<comment type="caution">
    <text evidence="2">The sequence shown here is derived from an EMBL/GenBank/DDBJ whole genome shotgun (WGS) entry which is preliminary data.</text>
</comment>
<dbReference type="PANTHER" id="PTHR11257">
    <property type="entry name" value="CHEMOSENSORY PROTEIN-RELATED"/>
    <property type="match status" value="1"/>
</dbReference>
<feature type="signal peptide" evidence="1">
    <location>
        <begin position="1"/>
        <end position="19"/>
    </location>
</feature>
<sequence>MKTTFLCITVLAVIVVTSAEESTYTTKFDNINVHEILHNDRLLNNYVNCLLDQGRCTADAAELKKSLPDALETDCSKCSPKQKEFAEEAMKFLSHNKKEIWEKLLAKYDPEKKYRNKFENRAKEVDIKI</sequence>
<dbReference type="AlphaFoldDB" id="A0A834NY60"/>
<dbReference type="Pfam" id="PF03392">
    <property type="entry name" value="OS-D"/>
    <property type="match status" value="1"/>
</dbReference>
<proteinExistence type="predicted"/>
<evidence type="ECO:0000313" key="3">
    <source>
        <dbReference type="Proteomes" id="UP000600918"/>
    </source>
</evidence>
<protein>
    <submittedName>
        <fullName evidence="2">Uncharacterized protein</fullName>
    </submittedName>
</protein>
<keyword evidence="3" id="KW-1185">Reference proteome</keyword>
<dbReference type="InterPro" id="IPR005055">
    <property type="entry name" value="A10/PebIII"/>
</dbReference>
<dbReference type="Proteomes" id="UP000600918">
    <property type="component" value="Unassembled WGS sequence"/>
</dbReference>
<keyword evidence="1" id="KW-0732">Signal</keyword>
<dbReference type="InterPro" id="IPR036682">
    <property type="entry name" value="OS_D_A10/PebIII_sf"/>
</dbReference>
<feature type="chain" id="PRO_5032870700" evidence="1">
    <location>
        <begin position="20"/>
        <end position="129"/>
    </location>
</feature>
<dbReference type="PANTHER" id="PTHR11257:SF13">
    <property type="entry name" value="GEO07322P1"/>
    <property type="match status" value="1"/>
</dbReference>
<dbReference type="EMBL" id="JACSDY010000009">
    <property type="protein sequence ID" value="KAF7420611.1"/>
    <property type="molecule type" value="Genomic_DNA"/>
</dbReference>
<evidence type="ECO:0000313" key="2">
    <source>
        <dbReference type="EMBL" id="KAF7420611.1"/>
    </source>
</evidence>
<dbReference type="SUPFAM" id="SSF100910">
    <property type="entry name" value="Chemosensory protein Csp2"/>
    <property type="match status" value="1"/>
</dbReference>
<dbReference type="Gene3D" id="1.10.2080.10">
    <property type="entry name" value="Insect odorant-binding protein A10/Ejaculatory bulb-specific protein 3"/>
    <property type="match status" value="1"/>
</dbReference>
<organism evidence="2 3">
    <name type="scientific">Vespula pensylvanica</name>
    <name type="common">Western yellow jacket</name>
    <name type="synonym">Wasp</name>
    <dbReference type="NCBI Taxonomy" id="30213"/>
    <lineage>
        <taxon>Eukaryota</taxon>
        <taxon>Metazoa</taxon>
        <taxon>Ecdysozoa</taxon>
        <taxon>Arthropoda</taxon>
        <taxon>Hexapoda</taxon>
        <taxon>Insecta</taxon>
        <taxon>Pterygota</taxon>
        <taxon>Neoptera</taxon>
        <taxon>Endopterygota</taxon>
        <taxon>Hymenoptera</taxon>
        <taxon>Apocrita</taxon>
        <taxon>Aculeata</taxon>
        <taxon>Vespoidea</taxon>
        <taxon>Vespidae</taxon>
        <taxon>Vespinae</taxon>
        <taxon>Vespula</taxon>
    </lineage>
</organism>
<gene>
    <name evidence="2" type="ORF">H0235_010908</name>
</gene>
<reference evidence="2" key="1">
    <citation type="journal article" date="2020" name="G3 (Bethesda)">
        <title>High-Quality Assemblies for Three Invasive Social Wasps from the &lt;i&gt;Vespula&lt;/i&gt; Genus.</title>
        <authorList>
            <person name="Harrop T.W.R."/>
            <person name="Guhlin J."/>
            <person name="McLaughlin G.M."/>
            <person name="Permina E."/>
            <person name="Stockwell P."/>
            <person name="Gilligan J."/>
            <person name="Le Lec M.F."/>
            <person name="Gruber M.A.M."/>
            <person name="Quinn O."/>
            <person name="Lovegrove M."/>
            <person name="Duncan E.J."/>
            <person name="Remnant E.J."/>
            <person name="Van Eeckhoven J."/>
            <person name="Graham B."/>
            <person name="Knapp R.A."/>
            <person name="Langford K.W."/>
            <person name="Kronenberg Z."/>
            <person name="Press M.O."/>
            <person name="Eacker S.M."/>
            <person name="Wilson-Rankin E.E."/>
            <person name="Purcell J."/>
            <person name="Lester P.J."/>
            <person name="Dearden P.K."/>
        </authorList>
    </citation>
    <scope>NUCLEOTIDE SEQUENCE</scope>
    <source>
        <strain evidence="2">Volc-1</strain>
    </source>
</reference>
<dbReference type="OrthoDB" id="6344725at2759"/>
<name>A0A834NY60_VESPE</name>